<organism evidence="2 3">
    <name type="scientific">Cnuella takakiae</name>
    <dbReference type="NCBI Taxonomy" id="1302690"/>
    <lineage>
        <taxon>Bacteria</taxon>
        <taxon>Pseudomonadati</taxon>
        <taxon>Bacteroidota</taxon>
        <taxon>Chitinophagia</taxon>
        <taxon>Chitinophagales</taxon>
        <taxon>Chitinophagaceae</taxon>
        <taxon>Cnuella</taxon>
    </lineage>
</organism>
<keyword evidence="3" id="KW-1185">Reference proteome</keyword>
<dbReference type="AlphaFoldDB" id="A0A1M4UP72"/>
<reference evidence="2 3" key="1">
    <citation type="submission" date="2016-11" db="EMBL/GenBank/DDBJ databases">
        <authorList>
            <person name="Jaros S."/>
            <person name="Januszkiewicz K."/>
            <person name="Wedrychowicz H."/>
        </authorList>
    </citation>
    <scope>NUCLEOTIDE SEQUENCE [LARGE SCALE GENOMIC DNA]</scope>
    <source>
        <strain evidence="2 3">DSM 26897</strain>
    </source>
</reference>
<evidence type="ECO:0000313" key="3">
    <source>
        <dbReference type="Proteomes" id="UP000184368"/>
    </source>
</evidence>
<feature type="signal peptide" evidence="1">
    <location>
        <begin position="1"/>
        <end position="19"/>
    </location>
</feature>
<protein>
    <recommendedName>
        <fullName evidence="4">Outer membrane protein beta-barrel domain-containing protein</fullName>
    </recommendedName>
</protein>
<evidence type="ECO:0008006" key="4">
    <source>
        <dbReference type="Google" id="ProtNLM"/>
    </source>
</evidence>
<evidence type="ECO:0000256" key="1">
    <source>
        <dbReference type="SAM" id="SignalP"/>
    </source>
</evidence>
<accession>A0A1M4UP72</accession>
<dbReference type="EMBL" id="FQUO01000002">
    <property type="protein sequence ID" value="SHE58457.1"/>
    <property type="molecule type" value="Genomic_DNA"/>
</dbReference>
<dbReference type="RefSeq" id="WP_073039535.1">
    <property type="nucleotide sequence ID" value="NZ_FQUO01000002.1"/>
</dbReference>
<name>A0A1M4UP72_9BACT</name>
<dbReference type="Proteomes" id="UP000184368">
    <property type="component" value="Unassembled WGS sequence"/>
</dbReference>
<proteinExistence type="predicted"/>
<keyword evidence="1" id="KW-0732">Signal</keyword>
<dbReference type="STRING" id="1302690.BUE76_13645"/>
<dbReference type="OrthoDB" id="978645at2"/>
<gene>
    <name evidence="2" type="ORF">SAMN05444008_10211</name>
</gene>
<sequence length="145" mass="15607">MKQLFFGLLFLLFSGVLHAQQGRNALGIRFSNNDALVNTGISFRHYVKSSTAIEGTLSFDPAAVGILVEKFKPLGSPGLNWFYGGGGYVAFSGRNVLGAQGIIGLDYTFSAAPINVSLDWKPELELLNDVSFEPAAVGLGIRFTF</sequence>
<feature type="chain" id="PRO_5013132781" description="Outer membrane protein beta-barrel domain-containing protein" evidence="1">
    <location>
        <begin position="20"/>
        <end position="145"/>
    </location>
</feature>
<evidence type="ECO:0000313" key="2">
    <source>
        <dbReference type="EMBL" id="SHE58457.1"/>
    </source>
</evidence>